<proteinExistence type="predicted"/>
<dbReference type="RefSeq" id="WP_311366853.1">
    <property type="nucleotide sequence ID" value="NZ_JAVRHX010000001.1"/>
</dbReference>
<evidence type="ECO:0000313" key="3">
    <source>
        <dbReference type="Proteomes" id="UP001253545"/>
    </source>
</evidence>
<keyword evidence="1" id="KW-0472">Membrane</keyword>
<protein>
    <submittedName>
        <fullName evidence="2">Uncharacterized protein</fullName>
    </submittedName>
</protein>
<feature type="transmembrane region" description="Helical" evidence="1">
    <location>
        <begin position="76"/>
        <end position="96"/>
    </location>
</feature>
<evidence type="ECO:0000256" key="1">
    <source>
        <dbReference type="SAM" id="Phobius"/>
    </source>
</evidence>
<comment type="caution">
    <text evidence="2">The sequence shown here is derived from an EMBL/GenBank/DDBJ whole genome shotgun (WGS) entry which is preliminary data.</text>
</comment>
<evidence type="ECO:0000313" key="2">
    <source>
        <dbReference type="EMBL" id="MDT0593331.1"/>
    </source>
</evidence>
<keyword evidence="1" id="KW-1133">Transmembrane helix</keyword>
<organism evidence="2 3">
    <name type="scientific">Glaciecola petra</name>
    <dbReference type="NCBI Taxonomy" id="3075602"/>
    <lineage>
        <taxon>Bacteria</taxon>
        <taxon>Pseudomonadati</taxon>
        <taxon>Pseudomonadota</taxon>
        <taxon>Gammaproteobacteria</taxon>
        <taxon>Alteromonadales</taxon>
        <taxon>Alteromonadaceae</taxon>
        <taxon>Glaciecola</taxon>
    </lineage>
</organism>
<accession>A0ABU2ZLQ2</accession>
<feature type="transmembrane region" description="Helical" evidence="1">
    <location>
        <begin position="144"/>
        <end position="164"/>
    </location>
</feature>
<dbReference type="EMBL" id="JAVRHX010000001">
    <property type="protein sequence ID" value="MDT0593331.1"/>
    <property type="molecule type" value="Genomic_DNA"/>
</dbReference>
<keyword evidence="1" id="KW-0812">Transmembrane</keyword>
<feature type="transmembrane region" description="Helical" evidence="1">
    <location>
        <begin position="227"/>
        <end position="247"/>
    </location>
</feature>
<sequence>MSENQQQKEEESISSEVFDEIKTESTGLVKGLVDEVFGDFLKFLSILTTTAYWFYRPLSINSKDHQDPSSRFMNDLQLAKSLFFLLIIFLVIGGTAESDSTDVWIHQAMFLVVFSFFLIVFIVMGKIWCVFARPTIDDNRQFSANLLYQGCTLIFIQGILFGFFDLTILETVDNPTTLENASNTTGLNYDNQEFNTLALITVFLIPYFHTLYFFHKLSQAYSVKQKKLGMIYVIVVIAVFLFFVSIVNEVFLSEDSPDYEEISKFTPSSIGNH</sequence>
<keyword evidence="3" id="KW-1185">Reference proteome</keyword>
<reference evidence="2 3" key="1">
    <citation type="submission" date="2023-09" db="EMBL/GenBank/DDBJ databases">
        <authorList>
            <person name="Rey-Velasco X."/>
        </authorList>
    </citation>
    <scope>NUCLEOTIDE SEQUENCE [LARGE SCALE GENOMIC DNA]</scope>
    <source>
        <strain evidence="2 3">P117</strain>
    </source>
</reference>
<name>A0ABU2ZLQ2_9ALTE</name>
<feature type="transmembrane region" description="Helical" evidence="1">
    <location>
        <begin position="197"/>
        <end position="215"/>
    </location>
</feature>
<dbReference type="Proteomes" id="UP001253545">
    <property type="component" value="Unassembled WGS sequence"/>
</dbReference>
<gene>
    <name evidence="2" type="ORF">RM552_00565</name>
</gene>
<feature type="transmembrane region" description="Helical" evidence="1">
    <location>
        <begin position="108"/>
        <end position="132"/>
    </location>
</feature>